<dbReference type="EMBL" id="VXLC01000015">
    <property type="protein sequence ID" value="KAA8885646.1"/>
    <property type="molecule type" value="Genomic_DNA"/>
</dbReference>
<keyword evidence="3" id="KW-1185">Reference proteome</keyword>
<comment type="caution">
    <text evidence="2">The sequence shown here is derived from an EMBL/GenBank/DDBJ whole genome shotgun (WGS) entry which is preliminary data.</text>
</comment>
<dbReference type="SUPFAM" id="SSF51679">
    <property type="entry name" value="Bacterial luciferase-like"/>
    <property type="match status" value="1"/>
</dbReference>
<evidence type="ECO:0000259" key="1">
    <source>
        <dbReference type="Pfam" id="PF00296"/>
    </source>
</evidence>
<proteinExistence type="predicted"/>
<dbReference type="PANTHER" id="PTHR30137">
    <property type="entry name" value="LUCIFERASE-LIKE MONOOXYGENASE"/>
    <property type="match status" value="1"/>
</dbReference>
<dbReference type="AlphaFoldDB" id="A0A5N0E9L8"/>
<dbReference type="InterPro" id="IPR011251">
    <property type="entry name" value="Luciferase-like_dom"/>
</dbReference>
<gene>
    <name evidence="2" type="ORF">F3087_28865</name>
</gene>
<dbReference type="Proteomes" id="UP000323876">
    <property type="component" value="Unassembled WGS sequence"/>
</dbReference>
<dbReference type="GO" id="GO:0016705">
    <property type="term" value="F:oxidoreductase activity, acting on paired donors, with incorporation or reduction of molecular oxygen"/>
    <property type="evidence" value="ECO:0007669"/>
    <property type="project" value="InterPro"/>
</dbReference>
<evidence type="ECO:0000313" key="3">
    <source>
        <dbReference type="Proteomes" id="UP000323876"/>
    </source>
</evidence>
<dbReference type="RefSeq" id="WP_150405204.1">
    <property type="nucleotide sequence ID" value="NZ_VXLC01000015.1"/>
</dbReference>
<name>A0A5N0E9L8_9NOCA</name>
<evidence type="ECO:0000313" key="2">
    <source>
        <dbReference type="EMBL" id="KAA8885646.1"/>
    </source>
</evidence>
<dbReference type="Pfam" id="PF00296">
    <property type="entry name" value="Bac_luciferase"/>
    <property type="match status" value="1"/>
</dbReference>
<feature type="domain" description="Luciferase-like" evidence="1">
    <location>
        <begin position="5"/>
        <end position="276"/>
    </location>
</feature>
<organism evidence="2 3">
    <name type="scientific">Nocardia colli</name>
    <dbReference type="NCBI Taxonomy" id="2545717"/>
    <lineage>
        <taxon>Bacteria</taxon>
        <taxon>Bacillati</taxon>
        <taxon>Actinomycetota</taxon>
        <taxon>Actinomycetes</taxon>
        <taxon>Mycobacteriales</taxon>
        <taxon>Nocardiaceae</taxon>
        <taxon>Nocardia</taxon>
    </lineage>
</organism>
<reference evidence="2 3" key="1">
    <citation type="submission" date="2019-09" db="EMBL/GenBank/DDBJ databases">
        <authorList>
            <person name="Wang X."/>
        </authorList>
    </citation>
    <scope>NUCLEOTIDE SEQUENCE [LARGE SCALE GENOMIC DNA]</scope>
    <source>
        <strain evidence="2 3">CICC 11023</strain>
    </source>
</reference>
<dbReference type="PANTHER" id="PTHR30137:SF15">
    <property type="entry name" value="BLL6902 PROTEIN"/>
    <property type="match status" value="1"/>
</dbReference>
<sequence>MRFGFISHVVGDGDSAGELRRAVELAVCAEECGFDSFWVAQHHFGAQRAHCPSPLVLLAAIAQRTSRIRLGTAVVIGSLEDPIRLAEDAATVDALSGGRLELGLGAGADAPTAERFGRAHEQRHERFLDHLHRLRELLGPASDLVPAAPGLRERLWIGTASESGFDLAAELDLGVLTGRTSSAQGPRDEIAAERVAKYRAAQHAAGRTPRVGVSRSVLCADTAAAAFEHMRPGIERWVATAIDAGRFPPGFTARDYVDTGHGYLGTGAEVEDAIRRDLVVPGATEFLCNVQPSGPAPAAISTSLRLFADTVIARWADPVSDRS</sequence>
<accession>A0A5N0E9L8</accession>
<dbReference type="GO" id="GO:0005829">
    <property type="term" value="C:cytosol"/>
    <property type="evidence" value="ECO:0007669"/>
    <property type="project" value="TreeGrafter"/>
</dbReference>
<dbReference type="InterPro" id="IPR036661">
    <property type="entry name" value="Luciferase-like_sf"/>
</dbReference>
<dbReference type="OrthoDB" id="7903015at2"/>
<protein>
    <submittedName>
        <fullName evidence="2">LLM class flavin-dependent oxidoreductase</fullName>
    </submittedName>
</protein>
<dbReference type="Gene3D" id="3.20.20.30">
    <property type="entry name" value="Luciferase-like domain"/>
    <property type="match status" value="1"/>
</dbReference>
<dbReference type="InterPro" id="IPR050766">
    <property type="entry name" value="Bact_Lucif_Oxidored"/>
</dbReference>